<evidence type="ECO:0000259" key="10">
    <source>
        <dbReference type="PROSITE" id="PS51030"/>
    </source>
</evidence>
<dbReference type="InterPro" id="IPR001628">
    <property type="entry name" value="Znf_hrmn_rcpt"/>
</dbReference>
<keyword evidence="8" id="KW-0539">Nucleus</keyword>
<proteinExistence type="predicted"/>
<dbReference type="PROSITE" id="PS51030">
    <property type="entry name" value="NUCLEAR_REC_DBD_2"/>
    <property type="match status" value="1"/>
</dbReference>
<organism evidence="11 12">
    <name type="scientific">Ancylostoma duodenale</name>
    <dbReference type="NCBI Taxonomy" id="51022"/>
    <lineage>
        <taxon>Eukaryota</taxon>
        <taxon>Metazoa</taxon>
        <taxon>Ecdysozoa</taxon>
        <taxon>Nematoda</taxon>
        <taxon>Chromadorea</taxon>
        <taxon>Rhabditida</taxon>
        <taxon>Rhabditina</taxon>
        <taxon>Rhabditomorpha</taxon>
        <taxon>Strongyloidea</taxon>
        <taxon>Ancylostomatidae</taxon>
        <taxon>Ancylostomatinae</taxon>
        <taxon>Ancylostoma</taxon>
    </lineage>
</organism>
<evidence type="ECO:0000256" key="9">
    <source>
        <dbReference type="SAM" id="MobiDB-lite"/>
    </source>
</evidence>
<dbReference type="PROSITE" id="PS00031">
    <property type="entry name" value="NUCLEAR_REC_DBD_1"/>
    <property type="match status" value="1"/>
</dbReference>
<dbReference type="Proteomes" id="UP000054047">
    <property type="component" value="Unassembled WGS sequence"/>
</dbReference>
<dbReference type="GO" id="GO:0043565">
    <property type="term" value="F:sequence-specific DNA binding"/>
    <property type="evidence" value="ECO:0007669"/>
    <property type="project" value="InterPro"/>
</dbReference>
<dbReference type="GO" id="GO:0003700">
    <property type="term" value="F:DNA-binding transcription factor activity"/>
    <property type="evidence" value="ECO:0007669"/>
    <property type="project" value="InterPro"/>
</dbReference>
<evidence type="ECO:0000256" key="2">
    <source>
        <dbReference type="ARBA" id="ARBA00022771"/>
    </source>
</evidence>
<feature type="region of interest" description="Disordered" evidence="9">
    <location>
        <begin position="110"/>
        <end position="145"/>
    </location>
</feature>
<protein>
    <submittedName>
        <fullName evidence="11">Zinc finger, C4 type</fullName>
    </submittedName>
</protein>
<sequence length="199" mass="22647">MTFSEGETLFLHGRVTDMELKPMVCLVCGRASNTGHHYGVTACLGCKTFFRRVFEAIKVLMNQRLLETDRCPREANLSQLPIHKVQRDRNERARCPREANLSQLPIHKVQRDRNERASNKTALRKKGDVPSRSTTQGLGCQRSNPSMETYTHSMDTAYLVTLQPLCVEAEIVTHRVRVKCGKASNADVVVTHKKLWTQR</sequence>
<reference evidence="11 12" key="1">
    <citation type="submission" date="2013-12" db="EMBL/GenBank/DDBJ databases">
        <title>Draft genome of the parsitic nematode Ancylostoma duodenale.</title>
        <authorList>
            <person name="Mitreva M."/>
        </authorList>
    </citation>
    <scope>NUCLEOTIDE SEQUENCE [LARGE SCALE GENOMIC DNA]</scope>
    <source>
        <strain evidence="11 12">Zhejiang</strain>
    </source>
</reference>
<evidence type="ECO:0000256" key="3">
    <source>
        <dbReference type="ARBA" id="ARBA00022833"/>
    </source>
</evidence>
<keyword evidence="2" id="KW-0863">Zinc-finger</keyword>
<gene>
    <name evidence="11" type="ORF">ANCDUO_10975</name>
</gene>
<accession>A0A0C2GCL1</accession>
<keyword evidence="12" id="KW-1185">Reference proteome</keyword>
<dbReference type="AlphaFoldDB" id="A0A0C2GCL1"/>
<keyword evidence="1" id="KW-0479">Metal-binding</keyword>
<evidence type="ECO:0000313" key="11">
    <source>
        <dbReference type="EMBL" id="KIH58810.1"/>
    </source>
</evidence>
<dbReference type="SMART" id="SM00399">
    <property type="entry name" value="ZnF_C4"/>
    <property type="match status" value="1"/>
</dbReference>
<dbReference type="Pfam" id="PF00105">
    <property type="entry name" value="zf-C4"/>
    <property type="match status" value="1"/>
</dbReference>
<dbReference type="Gene3D" id="3.30.50.10">
    <property type="entry name" value="Erythroid Transcription Factor GATA-1, subunit A"/>
    <property type="match status" value="1"/>
</dbReference>
<name>A0A0C2GCL1_9BILA</name>
<dbReference type="OrthoDB" id="5846802at2759"/>
<keyword evidence="5" id="KW-0238">DNA-binding</keyword>
<evidence type="ECO:0000256" key="4">
    <source>
        <dbReference type="ARBA" id="ARBA00023015"/>
    </source>
</evidence>
<dbReference type="SUPFAM" id="SSF57716">
    <property type="entry name" value="Glucocorticoid receptor-like (DNA-binding domain)"/>
    <property type="match status" value="1"/>
</dbReference>
<keyword evidence="7" id="KW-0675">Receptor</keyword>
<dbReference type="InterPro" id="IPR013088">
    <property type="entry name" value="Znf_NHR/GATA"/>
</dbReference>
<evidence type="ECO:0000256" key="7">
    <source>
        <dbReference type="ARBA" id="ARBA00023170"/>
    </source>
</evidence>
<dbReference type="EMBL" id="KN732676">
    <property type="protein sequence ID" value="KIH58810.1"/>
    <property type="molecule type" value="Genomic_DNA"/>
</dbReference>
<evidence type="ECO:0000313" key="12">
    <source>
        <dbReference type="Proteomes" id="UP000054047"/>
    </source>
</evidence>
<keyword evidence="6" id="KW-0804">Transcription</keyword>
<evidence type="ECO:0000256" key="6">
    <source>
        <dbReference type="ARBA" id="ARBA00023163"/>
    </source>
</evidence>
<keyword evidence="3" id="KW-0862">Zinc</keyword>
<evidence type="ECO:0000256" key="1">
    <source>
        <dbReference type="ARBA" id="ARBA00022723"/>
    </source>
</evidence>
<evidence type="ECO:0000256" key="8">
    <source>
        <dbReference type="ARBA" id="ARBA00023242"/>
    </source>
</evidence>
<dbReference type="GO" id="GO:0008270">
    <property type="term" value="F:zinc ion binding"/>
    <property type="evidence" value="ECO:0007669"/>
    <property type="project" value="UniProtKB-KW"/>
</dbReference>
<feature type="compositionally biased region" description="Polar residues" evidence="9">
    <location>
        <begin position="131"/>
        <end position="145"/>
    </location>
</feature>
<evidence type="ECO:0000256" key="5">
    <source>
        <dbReference type="ARBA" id="ARBA00023125"/>
    </source>
</evidence>
<feature type="domain" description="Nuclear receptor" evidence="10">
    <location>
        <begin position="22"/>
        <end position="95"/>
    </location>
</feature>
<keyword evidence="4" id="KW-0805">Transcription regulation</keyword>